<dbReference type="InterPro" id="IPR051449">
    <property type="entry name" value="ABC-2_transporter_component"/>
</dbReference>
<keyword evidence="3 9" id="KW-0813">Transport</keyword>
<evidence type="ECO:0000256" key="5">
    <source>
        <dbReference type="ARBA" id="ARBA00022692"/>
    </source>
</evidence>
<feature type="domain" description="ABC transmembrane type-2" evidence="10">
    <location>
        <begin position="21"/>
        <end position="248"/>
    </location>
</feature>
<evidence type="ECO:0000256" key="8">
    <source>
        <dbReference type="ARBA" id="ARBA00023251"/>
    </source>
</evidence>
<keyword evidence="4 9" id="KW-1003">Cell membrane</keyword>
<feature type="transmembrane region" description="Helical" evidence="9">
    <location>
        <begin position="60"/>
        <end position="79"/>
    </location>
</feature>
<sequence>MHQAWTATIRRISAQLRNDPRTIALVILMPLALVTLLYWVFHDVPVPQGAPHPFDRVGPIILVVLPMALMFIVTSVVMLRERTSGTLERILTTPLSRWNLIVSYGIVFGVLALLQVGLLLLVMWSMMGLEIEGSWAVLVATTAVVALFGVAFGLLASAFAHTEFQAVQFMPLFVAPQLFLCGLFVAKEDMPKALEVCANLMPMTWAVDITRNLTDEATLTGASWGKLALLTAIVLAALLLASITIRRKTK</sequence>
<evidence type="ECO:0000256" key="3">
    <source>
        <dbReference type="ARBA" id="ARBA00022448"/>
    </source>
</evidence>
<comment type="caution">
    <text evidence="11">The sequence shown here is derived from an EMBL/GenBank/DDBJ whole genome shotgun (WGS) entry which is preliminary data.</text>
</comment>
<dbReference type="PROSITE" id="PS51012">
    <property type="entry name" value="ABC_TM2"/>
    <property type="match status" value="1"/>
</dbReference>
<reference evidence="11 12" key="1">
    <citation type="submission" date="2023-06" db="EMBL/GenBank/DDBJ databases">
        <title>Draft genome sequence of Gleimia hominis type strain CCUG 57540T.</title>
        <authorList>
            <person name="Salva-Serra F."/>
            <person name="Cardew S."/>
            <person name="Jensie Markopoulos S."/>
            <person name="Ohlen M."/>
            <person name="Inganas E."/>
            <person name="Svensson-Stadler L."/>
            <person name="Moore E.R.B."/>
        </authorList>
    </citation>
    <scope>NUCLEOTIDE SEQUENCE [LARGE SCALE GENOMIC DNA]</scope>
    <source>
        <strain evidence="11 12">CCUG 57540</strain>
    </source>
</reference>
<feature type="transmembrane region" description="Helical" evidence="9">
    <location>
        <begin position="100"/>
        <end position="123"/>
    </location>
</feature>
<evidence type="ECO:0000256" key="1">
    <source>
        <dbReference type="ARBA" id="ARBA00004651"/>
    </source>
</evidence>
<comment type="subcellular location">
    <subcellularLocation>
        <location evidence="1 9">Cell membrane</location>
        <topology evidence="1 9">Multi-pass membrane protein</topology>
    </subcellularLocation>
</comment>
<dbReference type="EMBL" id="JASXSX010000001">
    <property type="protein sequence ID" value="MDT3766864.1"/>
    <property type="molecule type" value="Genomic_DNA"/>
</dbReference>
<evidence type="ECO:0000256" key="2">
    <source>
        <dbReference type="ARBA" id="ARBA00007783"/>
    </source>
</evidence>
<name>A0ABU3I916_9ACTO</name>
<feature type="transmembrane region" description="Helical" evidence="9">
    <location>
        <begin position="21"/>
        <end position="40"/>
    </location>
</feature>
<comment type="similarity">
    <text evidence="2 9">Belongs to the ABC-2 integral membrane protein family.</text>
</comment>
<gene>
    <name evidence="11" type="ORF">QS713_02140</name>
</gene>
<dbReference type="PIRSF" id="PIRSF006648">
    <property type="entry name" value="DrrB"/>
    <property type="match status" value="1"/>
</dbReference>
<keyword evidence="5 9" id="KW-0812">Transmembrane</keyword>
<keyword evidence="8" id="KW-0046">Antibiotic resistance</keyword>
<evidence type="ECO:0000256" key="9">
    <source>
        <dbReference type="RuleBase" id="RU361157"/>
    </source>
</evidence>
<feature type="transmembrane region" description="Helical" evidence="9">
    <location>
        <begin position="135"/>
        <end position="159"/>
    </location>
</feature>
<keyword evidence="12" id="KW-1185">Reference proteome</keyword>
<dbReference type="InterPro" id="IPR013525">
    <property type="entry name" value="ABC2_TM"/>
</dbReference>
<dbReference type="Pfam" id="PF01061">
    <property type="entry name" value="ABC2_membrane"/>
    <property type="match status" value="1"/>
</dbReference>
<organism evidence="11 12">
    <name type="scientific">Gleimia hominis</name>
    <dbReference type="NCBI Taxonomy" id="595468"/>
    <lineage>
        <taxon>Bacteria</taxon>
        <taxon>Bacillati</taxon>
        <taxon>Actinomycetota</taxon>
        <taxon>Actinomycetes</taxon>
        <taxon>Actinomycetales</taxon>
        <taxon>Actinomycetaceae</taxon>
        <taxon>Gleimia</taxon>
    </lineage>
</organism>
<dbReference type="RefSeq" id="WP_313272076.1">
    <property type="nucleotide sequence ID" value="NZ_JASXSX010000001.1"/>
</dbReference>
<dbReference type="PANTHER" id="PTHR30294">
    <property type="entry name" value="MEMBRANE COMPONENT OF ABC TRANSPORTER YHHJ-RELATED"/>
    <property type="match status" value="1"/>
</dbReference>
<dbReference type="InterPro" id="IPR047817">
    <property type="entry name" value="ABC2_TM_bact-type"/>
</dbReference>
<feature type="transmembrane region" description="Helical" evidence="9">
    <location>
        <begin position="166"/>
        <end position="186"/>
    </location>
</feature>
<evidence type="ECO:0000313" key="11">
    <source>
        <dbReference type="EMBL" id="MDT3766864.1"/>
    </source>
</evidence>
<evidence type="ECO:0000256" key="4">
    <source>
        <dbReference type="ARBA" id="ARBA00022475"/>
    </source>
</evidence>
<protein>
    <recommendedName>
        <fullName evidence="9">Transport permease protein</fullName>
    </recommendedName>
</protein>
<dbReference type="Proteomes" id="UP001247542">
    <property type="component" value="Unassembled WGS sequence"/>
</dbReference>
<accession>A0ABU3I916</accession>
<dbReference type="PANTHER" id="PTHR30294:SF38">
    <property type="entry name" value="TRANSPORT PERMEASE PROTEIN"/>
    <property type="match status" value="1"/>
</dbReference>
<proteinExistence type="inferred from homology"/>
<evidence type="ECO:0000256" key="6">
    <source>
        <dbReference type="ARBA" id="ARBA00022989"/>
    </source>
</evidence>
<feature type="transmembrane region" description="Helical" evidence="9">
    <location>
        <begin position="227"/>
        <end position="245"/>
    </location>
</feature>
<evidence type="ECO:0000259" key="10">
    <source>
        <dbReference type="PROSITE" id="PS51012"/>
    </source>
</evidence>
<keyword evidence="7 9" id="KW-0472">Membrane</keyword>
<keyword evidence="6 9" id="KW-1133">Transmembrane helix</keyword>
<evidence type="ECO:0000256" key="7">
    <source>
        <dbReference type="ARBA" id="ARBA00023136"/>
    </source>
</evidence>
<evidence type="ECO:0000313" key="12">
    <source>
        <dbReference type="Proteomes" id="UP001247542"/>
    </source>
</evidence>
<dbReference type="InterPro" id="IPR000412">
    <property type="entry name" value="ABC_2_transport"/>
</dbReference>